<protein>
    <submittedName>
        <fullName evidence="1">(rape) hypothetical protein</fullName>
    </submittedName>
</protein>
<sequence>MEKTKNTSLVMKLILKSVMDAIMRRLEMNQSLLSKVSPGPLVDGMKNTHQSNTLGQDQAVHGQIMVGKRRTSCMRITTLESREGSRLWTCPI</sequence>
<evidence type="ECO:0000313" key="1">
    <source>
        <dbReference type="EMBL" id="CAF2107706.1"/>
    </source>
</evidence>
<name>A0A816UAH1_BRANA</name>
<proteinExistence type="predicted"/>
<organism evidence="1">
    <name type="scientific">Brassica napus</name>
    <name type="common">Rape</name>
    <dbReference type="NCBI Taxonomy" id="3708"/>
    <lineage>
        <taxon>Eukaryota</taxon>
        <taxon>Viridiplantae</taxon>
        <taxon>Streptophyta</taxon>
        <taxon>Embryophyta</taxon>
        <taxon>Tracheophyta</taxon>
        <taxon>Spermatophyta</taxon>
        <taxon>Magnoliopsida</taxon>
        <taxon>eudicotyledons</taxon>
        <taxon>Gunneridae</taxon>
        <taxon>Pentapetalae</taxon>
        <taxon>rosids</taxon>
        <taxon>malvids</taxon>
        <taxon>Brassicales</taxon>
        <taxon>Brassicaceae</taxon>
        <taxon>Brassiceae</taxon>
        <taxon>Brassica</taxon>
    </lineage>
</organism>
<gene>
    <name evidence="1" type="ORF">DARMORV10_C08P11800.1</name>
</gene>
<dbReference type="EMBL" id="HG994372">
    <property type="protein sequence ID" value="CAF2107706.1"/>
    <property type="molecule type" value="Genomic_DNA"/>
</dbReference>
<dbReference type="Proteomes" id="UP001295469">
    <property type="component" value="Chromosome C08"/>
</dbReference>
<reference evidence="1" key="1">
    <citation type="submission" date="2021-01" db="EMBL/GenBank/DDBJ databases">
        <authorList>
            <consortium name="Genoscope - CEA"/>
            <person name="William W."/>
        </authorList>
    </citation>
    <scope>NUCLEOTIDE SEQUENCE</scope>
</reference>
<accession>A0A816UAH1</accession>
<dbReference type="AlphaFoldDB" id="A0A816UAH1"/>